<reference evidence="4" key="1">
    <citation type="submission" date="2013-10" db="EMBL/GenBank/DDBJ databases">
        <title>Genome sequencing of Onchocerca volvulus.</title>
        <authorList>
            <person name="Cotton J."/>
            <person name="Tsai J."/>
            <person name="Stanley E."/>
            <person name="Tracey A."/>
            <person name="Holroyd N."/>
            <person name="Lustigman S."/>
            <person name="Berriman M."/>
        </authorList>
    </citation>
    <scope>NUCLEOTIDE SEQUENCE</scope>
</reference>
<dbReference type="AlphaFoldDB" id="A0A8R1TNM3"/>
<dbReference type="Proteomes" id="UP000024404">
    <property type="component" value="Unassembled WGS sequence"/>
</dbReference>
<sequence length="123" mass="13806">MIMYLNRKLLLLYVIISSNFDLMVIGRSYETGGLIRDDYEYALEGIAVDYVTNRPRSGTISRIRKNRQRINHSKNINYNSYPFTSSSSSSSLSSLLSSSSSPSLSLSSSKDAIVYHHKSSMHG</sequence>
<feature type="region of interest" description="Disordered" evidence="1">
    <location>
        <begin position="81"/>
        <end position="109"/>
    </location>
</feature>
<protein>
    <submittedName>
        <fullName evidence="3">Uncharacterized protein</fullName>
    </submittedName>
</protein>
<name>A0A8R1TNM3_ONCVO</name>
<evidence type="ECO:0000256" key="2">
    <source>
        <dbReference type="SAM" id="SignalP"/>
    </source>
</evidence>
<evidence type="ECO:0000256" key="1">
    <source>
        <dbReference type="SAM" id="MobiDB-lite"/>
    </source>
</evidence>
<dbReference type="EMBL" id="CMVM020000052">
    <property type="status" value="NOT_ANNOTATED_CDS"/>
    <property type="molecule type" value="Genomic_DNA"/>
</dbReference>
<accession>A0A8R1TNM3</accession>
<evidence type="ECO:0000313" key="4">
    <source>
        <dbReference type="Proteomes" id="UP000024404"/>
    </source>
</evidence>
<feature type="chain" id="PRO_5045353017" evidence="2">
    <location>
        <begin position="27"/>
        <end position="123"/>
    </location>
</feature>
<reference evidence="3" key="2">
    <citation type="submission" date="2022-06" db="UniProtKB">
        <authorList>
            <consortium name="EnsemblMetazoa"/>
        </authorList>
    </citation>
    <scope>IDENTIFICATION</scope>
</reference>
<feature type="signal peptide" evidence="2">
    <location>
        <begin position="1"/>
        <end position="26"/>
    </location>
</feature>
<dbReference type="EnsemblMetazoa" id="OVOC1721.1">
    <property type="protein sequence ID" value="OVOC1721.1"/>
    <property type="gene ID" value="WBGene00238530"/>
</dbReference>
<keyword evidence="4" id="KW-1185">Reference proteome</keyword>
<feature type="compositionally biased region" description="Low complexity" evidence="1">
    <location>
        <begin position="85"/>
        <end position="109"/>
    </location>
</feature>
<organism evidence="3 4">
    <name type="scientific">Onchocerca volvulus</name>
    <dbReference type="NCBI Taxonomy" id="6282"/>
    <lineage>
        <taxon>Eukaryota</taxon>
        <taxon>Metazoa</taxon>
        <taxon>Ecdysozoa</taxon>
        <taxon>Nematoda</taxon>
        <taxon>Chromadorea</taxon>
        <taxon>Rhabditida</taxon>
        <taxon>Spirurina</taxon>
        <taxon>Spiruromorpha</taxon>
        <taxon>Filarioidea</taxon>
        <taxon>Onchocercidae</taxon>
        <taxon>Onchocerca</taxon>
    </lineage>
</organism>
<keyword evidence="2" id="KW-0732">Signal</keyword>
<proteinExistence type="predicted"/>
<evidence type="ECO:0000313" key="3">
    <source>
        <dbReference type="EnsemblMetazoa" id="OVOC1721.1"/>
    </source>
</evidence>